<evidence type="ECO:0000313" key="2">
    <source>
        <dbReference type="EMBL" id="ODN70128.1"/>
    </source>
</evidence>
<dbReference type="Proteomes" id="UP000094622">
    <property type="component" value="Unassembled WGS sequence"/>
</dbReference>
<reference evidence="2 3" key="1">
    <citation type="submission" date="2016-07" db="EMBL/GenBank/DDBJ databases">
        <title>Draft Genome Sequence of Methylobrevis pamukkalensis PK2.</title>
        <authorList>
            <person name="Vasilenko O.V."/>
            <person name="Doronina N.V."/>
            <person name="Shmareva M.N."/>
            <person name="Tarlachkov S.V."/>
            <person name="Mustakhimov I."/>
            <person name="Trotsenko Y.A."/>
        </authorList>
    </citation>
    <scope>NUCLEOTIDE SEQUENCE [LARGE SCALE GENOMIC DNA]</scope>
    <source>
        <strain evidence="2 3">PK2</strain>
    </source>
</reference>
<gene>
    <name evidence="2" type="ORF">A6302_02550</name>
</gene>
<dbReference type="EMBL" id="MCRJ01000061">
    <property type="protein sequence ID" value="ODN70128.1"/>
    <property type="molecule type" value="Genomic_DNA"/>
</dbReference>
<dbReference type="InterPro" id="IPR011050">
    <property type="entry name" value="Pectin_lyase_fold/virulence"/>
</dbReference>
<dbReference type="InterPro" id="IPR012334">
    <property type="entry name" value="Pectin_lyas_fold"/>
</dbReference>
<dbReference type="SUPFAM" id="SSF51126">
    <property type="entry name" value="Pectin lyase-like"/>
    <property type="match status" value="1"/>
</dbReference>
<comment type="caution">
    <text evidence="2">The sequence shown here is derived from an EMBL/GenBank/DDBJ whole genome shotgun (WGS) entry which is preliminary data.</text>
</comment>
<feature type="compositionally biased region" description="Low complexity" evidence="1">
    <location>
        <begin position="271"/>
        <end position="317"/>
    </location>
</feature>
<keyword evidence="3" id="KW-1185">Reference proteome</keyword>
<accession>A0A1E3H1B9</accession>
<evidence type="ECO:0000256" key="1">
    <source>
        <dbReference type="SAM" id="MobiDB-lite"/>
    </source>
</evidence>
<feature type="region of interest" description="Disordered" evidence="1">
    <location>
        <begin position="205"/>
        <end position="317"/>
    </location>
</feature>
<dbReference type="Gene3D" id="2.160.20.10">
    <property type="entry name" value="Single-stranded right-handed beta-helix, Pectin lyase-like"/>
    <property type="match status" value="1"/>
</dbReference>
<protein>
    <recommendedName>
        <fullName evidence="4">Right handed beta helix domain-containing protein</fullName>
    </recommendedName>
</protein>
<proteinExistence type="predicted"/>
<evidence type="ECO:0000313" key="3">
    <source>
        <dbReference type="Proteomes" id="UP000094622"/>
    </source>
</evidence>
<dbReference type="AlphaFoldDB" id="A0A1E3H1B9"/>
<feature type="compositionally biased region" description="Low complexity" evidence="1">
    <location>
        <begin position="206"/>
        <end position="235"/>
    </location>
</feature>
<name>A0A1E3H1B9_9HYPH</name>
<evidence type="ECO:0008006" key="4">
    <source>
        <dbReference type="Google" id="ProtNLM"/>
    </source>
</evidence>
<dbReference type="OrthoDB" id="9816366at2"/>
<sequence length="317" mass="31859">MTTFTVTIATDESDGDLSIGDLSLREAIAIASAGDTINFDASLSGAELRLTMGELVLTSDITIDGDIDGDDRADIVISGDADGSGFANEGDSRIFTISGTEATIRSLALTDGYADKGGAIKIENGASLDLVDSTVYRNTSLGAGGGIYNAGTLQATNVTLVANYALGQSGLGSGGAIYFAGTSFDNTLVNTTVYSNIADYSGGALPSPSAPTSASPTARSPATTPPATAAASMSTPDRRSRSSTRSFPETALPRAPTSPRPDRNPAPSLPPTASSARRSASTPTTAATSTAAAAPGLPSSPTTAARCRPCRSCRAAS</sequence>
<dbReference type="RefSeq" id="WP_069307137.1">
    <property type="nucleotide sequence ID" value="NZ_MCRJ01000061.1"/>
</dbReference>
<organism evidence="2 3">
    <name type="scientific">Methylobrevis pamukkalensis</name>
    <dbReference type="NCBI Taxonomy" id="1439726"/>
    <lineage>
        <taxon>Bacteria</taxon>
        <taxon>Pseudomonadati</taxon>
        <taxon>Pseudomonadota</taxon>
        <taxon>Alphaproteobacteria</taxon>
        <taxon>Hyphomicrobiales</taxon>
        <taxon>Pleomorphomonadaceae</taxon>
        <taxon>Methylobrevis</taxon>
    </lineage>
</organism>